<sequence>MSSVCKVACSHISQRWLTVVLGFFGLLNAYAMRVCLSIAITQMVSTTETSSDHANNQSDQICPHSGSTSADLKNTTISTDKVLYDWSEYTQGMILSSFYCGYLPVNLFGGILAERFGGKYTLGLGILSTAVFTLLTPLGVSLGGPAGGAGGLIALRIFMGAGEGTTFPALSALLARWIPEHERSKAGALAYAGAPLGTVFGTLGSGLILRYSSWGWPAVFYFFGAAGVLSFVALCLFCYSSPRENPFISEAEASYLEQNLKVSGKKRGSGRSAPWGHILRSGPVWALILITVGFAWSFYMLVSDMPKYMSQVLRFDVESNGYMSSLPYVCMWLLSWLGSWASDAAVNSGWLSAIAVRKIGVSLSSSVASLLVLAASYAGCNSRLVVGLLSAGAALMGFFHCSAMVGPQDLAPNYAGSIMGLVNCFATLSGILCPYVVGLLTPDQSVSQWRSAFWIAAVVPCVGNLAYLILGSASLQPWNDLDADNDEATVSELQQPLEGRGALPVKLAAEVALAERRRSSFGFGPEATQLLNVE</sequence>
<organism evidence="1 2">
    <name type="scientific">Eretmocerus hayati</name>
    <dbReference type="NCBI Taxonomy" id="131215"/>
    <lineage>
        <taxon>Eukaryota</taxon>
        <taxon>Metazoa</taxon>
        <taxon>Ecdysozoa</taxon>
        <taxon>Arthropoda</taxon>
        <taxon>Hexapoda</taxon>
        <taxon>Insecta</taxon>
        <taxon>Pterygota</taxon>
        <taxon>Neoptera</taxon>
        <taxon>Endopterygota</taxon>
        <taxon>Hymenoptera</taxon>
        <taxon>Apocrita</taxon>
        <taxon>Proctotrupomorpha</taxon>
        <taxon>Chalcidoidea</taxon>
        <taxon>Aphelinidae</taxon>
        <taxon>Aphelininae</taxon>
        <taxon>Eretmocerus</taxon>
    </lineage>
</organism>
<evidence type="ECO:0000313" key="1">
    <source>
        <dbReference type="EMBL" id="KAJ8681412.1"/>
    </source>
</evidence>
<keyword evidence="2" id="KW-1185">Reference proteome</keyword>
<gene>
    <name evidence="1" type="ORF">QAD02_017199</name>
</gene>
<name>A0ACC2PDL9_9HYME</name>
<proteinExistence type="predicted"/>
<comment type="caution">
    <text evidence="1">The sequence shown here is derived from an EMBL/GenBank/DDBJ whole genome shotgun (WGS) entry which is preliminary data.</text>
</comment>
<dbReference type="Proteomes" id="UP001239111">
    <property type="component" value="Chromosome 2"/>
</dbReference>
<reference evidence="1" key="1">
    <citation type="submission" date="2023-04" db="EMBL/GenBank/DDBJ databases">
        <title>A chromosome-level genome assembly of the parasitoid wasp Eretmocerus hayati.</title>
        <authorList>
            <person name="Zhong Y."/>
            <person name="Liu S."/>
            <person name="Liu Y."/>
        </authorList>
    </citation>
    <scope>NUCLEOTIDE SEQUENCE</scope>
    <source>
        <strain evidence="1">ZJU_SS_LIU_2023</strain>
    </source>
</reference>
<protein>
    <submittedName>
        <fullName evidence="1">Uncharacterized protein</fullName>
    </submittedName>
</protein>
<evidence type="ECO:0000313" key="2">
    <source>
        <dbReference type="Proteomes" id="UP001239111"/>
    </source>
</evidence>
<accession>A0ACC2PDL9</accession>
<dbReference type="EMBL" id="CM056742">
    <property type="protein sequence ID" value="KAJ8681412.1"/>
    <property type="molecule type" value="Genomic_DNA"/>
</dbReference>